<feature type="region of interest" description="Disordered" evidence="11">
    <location>
        <begin position="41"/>
        <end position="68"/>
    </location>
</feature>
<keyword evidence="3" id="KW-0999">Mitochondrion inner membrane</keyword>
<dbReference type="PANTHER" id="PTHR47609:SF1">
    <property type="entry name" value="MICOS COMPLEX SUBUNIT MIC25"/>
    <property type="match status" value="1"/>
</dbReference>
<comment type="caution">
    <text evidence="12">The sequence shown here is derived from an EMBL/GenBank/DDBJ whole genome shotgun (WGS) entry which is preliminary data.</text>
</comment>
<keyword evidence="4" id="KW-0175">Coiled coil</keyword>
<keyword evidence="8" id="KW-0449">Lipoprotein</keyword>
<keyword evidence="6" id="KW-0472">Membrane</keyword>
<evidence type="ECO:0000256" key="9">
    <source>
        <dbReference type="ARBA" id="ARBA00034476"/>
    </source>
</evidence>
<comment type="subcellular location">
    <subcellularLocation>
        <location evidence="9">Mitochondrion inner membrane</location>
        <topology evidence="9">Lipid-anchor</topology>
    </subcellularLocation>
</comment>
<dbReference type="Proteomes" id="UP000550707">
    <property type="component" value="Unassembled WGS sequence"/>
</dbReference>
<proteinExistence type="inferred from homology"/>
<evidence type="ECO:0000256" key="7">
    <source>
        <dbReference type="ARBA" id="ARBA00023157"/>
    </source>
</evidence>
<comment type="function">
    <text evidence="1">Component of the MICOS complex, a large protein complex of the mitochondrial inner membrane that plays crucial roles in the maintenance of crista junctions, inner membrane architecture, and formation of contact sites to the outer membrane.</text>
</comment>
<dbReference type="InterPro" id="IPR042860">
    <property type="entry name" value="MIC25"/>
</dbReference>
<reference evidence="12 13" key="1">
    <citation type="journal article" date="2020" name="Nature">
        <title>Six reference-quality genomes reveal evolution of bat adaptations.</title>
        <authorList>
            <person name="Jebb D."/>
            <person name="Huang Z."/>
            <person name="Pippel M."/>
            <person name="Hughes G.M."/>
            <person name="Lavrichenko K."/>
            <person name="Devanna P."/>
            <person name="Winkler S."/>
            <person name="Jermiin L.S."/>
            <person name="Skirmuntt E.C."/>
            <person name="Katzourakis A."/>
            <person name="Burkitt-Gray L."/>
            <person name="Ray D.A."/>
            <person name="Sullivan K.A.M."/>
            <person name="Roscito J.G."/>
            <person name="Kirilenko B.M."/>
            <person name="Davalos L.M."/>
            <person name="Corthals A.P."/>
            <person name="Power M.L."/>
            <person name="Jones G."/>
            <person name="Ransome R.D."/>
            <person name="Dechmann D.K.N."/>
            <person name="Locatelli A.G."/>
            <person name="Puechmaille S.J."/>
            <person name="Fedrigo O."/>
            <person name="Jarvis E.D."/>
            <person name="Hiller M."/>
            <person name="Vernes S.C."/>
            <person name="Myers E.W."/>
            <person name="Teeling E.C."/>
        </authorList>
    </citation>
    <scope>NUCLEOTIDE SEQUENCE [LARGE SCALE GENOMIC DNA]</scope>
    <source>
        <strain evidence="12">MMolMol1</strain>
        <tissue evidence="12">Muscle</tissue>
    </source>
</reference>
<keyword evidence="7" id="KW-1015">Disulfide bond</keyword>
<dbReference type="FunCoup" id="A0A7J8HF27">
    <property type="interactions" value="1016"/>
</dbReference>
<dbReference type="InParanoid" id="A0A7J8HF27"/>
<comment type="similarity">
    <text evidence="10">Belongs to the MICOS complex subunit Mic19 family. Metazoan Mic25 subfamily.</text>
</comment>
<name>A0A7J8HF27_MOLMO</name>
<dbReference type="Pfam" id="PF05300">
    <property type="entry name" value="MIC19_MIC25"/>
    <property type="match status" value="1"/>
</dbReference>
<gene>
    <name evidence="12" type="ORF">HJG59_002797</name>
</gene>
<protein>
    <submittedName>
        <fullName evidence="12">Uncharacterized protein</fullName>
    </submittedName>
</protein>
<evidence type="ECO:0000313" key="13">
    <source>
        <dbReference type="Proteomes" id="UP000550707"/>
    </source>
</evidence>
<accession>A0A7J8HF27</accession>
<evidence type="ECO:0000256" key="4">
    <source>
        <dbReference type="ARBA" id="ARBA00023054"/>
    </source>
</evidence>
<evidence type="ECO:0000256" key="8">
    <source>
        <dbReference type="ARBA" id="ARBA00023288"/>
    </source>
</evidence>
<evidence type="ECO:0000256" key="6">
    <source>
        <dbReference type="ARBA" id="ARBA00023136"/>
    </source>
</evidence>
<keyword evidence="5" id="KW-0496">Mitochondrion</keyword>
<dbReference type="PANTHER" id="PTHR47609">
    <property type="entry name" value="MICOS COMPLEX SUBUNIT MIC25"/>
    <property type="match status" value="1"/>
</dbReference>
<dbReference type="InterPro" id="IPR007964">
    <property type="entry name" value="MIC19/MIC25"/>
</dbReference>
<feature type="compositionally biased region" description="Polar residues" evidence="11">
    <location>
        <begin position="41"/>
        <end position="64"/>
    </location>
</feature>
<evidence type="ECO:0000256" key="2">
    <source>
        <dbReference type="ARBA" id="ARBA00022707"/>
    </source>
</evidence>
<keyword evidence="13" id="KW-1185">Reference proteome</keyword>
<sequence length="245" mass="27079">MGGTESSEGCRVSFGGMDEEERVRVLQGIRLSENVVNCMKDSSQPSKVGQLTFSPAPPSSTFGTSKGLEKDSKLPRLAYGGDQPPSGVDEDLLKRYKQKQNEPFQVAMKEREATMKHWSASLHRGEDSIDQEKQKSALLVCRLFIVLEDFTEYQLLGVLVDRVLKLGSKDEIQITAGTFRLKRTRAIKIPLGQLFCTLGLTVQCLGLTVQFFSSLINPDIDSLGSVTLRQGHVHLLDVFVQVGTC</sequence>
<dbReference type="GO" id="GO:0006974">
    <property type="term" value="P:DNA damage response"/>
    <property type="evidence" value="ECO:0007669"/>
    <property type="project" value="TreeGrafter"/>
</dbReference>
<dbReference type="GO" id="GO:0042407">
    <property type="term" value="P:cristae formation"/>
    <property type="evidence" value="ECO:0007669"/>
    <property type="project" value="TreeGrafter"/>
</dbReference>
<evidence type="ECO:0000256" key="11">
    <source>
        <dbReference type="SAM" id="MobiDB-lite"/>
    </source>
</evidence>
<dbReference type="AlphaFoldDB" id="A0A7J8HF27"/>
<organism evidence="12 13">
    <name type="scientific">Molossus molossus</name>
    <name type="common">Pallas' mastiff bat</name>
    <name type="synonym">Vespertilio molossus</name>
    <dbReference type="NCBI Taxonomy" id="27622"/>
    <lineage>
        <taxon>Eukaryota</taxon>
        <taxon>Metazoa</taxon>
        <taxon>Chordata</taxon>
        <taxon>Craniata</taxon>
        <taxon>Vertebrata</taxon>
        <taxon>Euteleostomi</taxon>
        <taxon>Mammalia</taxon>
        <taxon>Eutheria</taxon>
        <taxon>Laurasiatheria</taxon>
        <taxon>Chiroptera</taxon>
        <taxon>Yangochiroptera</taxon>
        <taxon>Molossidae</taxon>
        <taxon>Molossus</taxon>
    </lineage>
</organism>
<evidence type="ECO:0000256" key="1">
    <source>
        <dbReference type="ARBA" id="ARBA00002689"/>
    </source>
</evidence>
<evidence type="ECO:0000313" key="12">
    <source>
        <dbReference type="EMBL" id="KAF6470944.1"/>
    </source>
</evidence>
<dbReference type="GO" id="GO:0061617">
    <property type="term" value="C:MICOS complex"/>
    <property type="evidence" value="ECO:0007669"/>
    <property type="project" value="InterPro"/>
</dbReference>
<evidence type="ECO:0000256" key="3">
    <source>
        <dbReference type="ARBA" id="ARBA00022792"/>
    </source>
</evidence>
<dbReference type="EMBL" id="JACASF010000006">
    <property type="protein sequence ID" value="KAF6470944.1"/>
    <property type="molecule type" value="Genomic_DNA"/>
</dbReference>
<evidence type="ECO:0000256" key="10">
    <source>
        <dbReference type="ARBA" id="ARBA00034480"/>
    </source>
</evidence>
<evidence type="ECO:0000256" key="5">
    <source>
        <dbReference type="ARBA" id="ARBA00023128"/>
    </source>
</evidence>
<keyword evidence="2" id="KW-0519">Myristate</keyword>